<accession>A0A3S3U943</accession>
<reference evidence="1 2" key="1">
    <citation type="submission" date="2017-01" db="EMBL/GenBank/DDBJ databases">
        <title>The cable genome- insights into the physiology and evolution of filamentous bacteria capable of sulfide oxidation via long distance electron transfer.</title>
        <authorList>
            <person name="Schreiber L."/>
            <person name="Bjerg J.T."/>
            <person name="Boggild A."/>
            <person name="Van De Vossenberg J."/>
            <person name="Meysman F."/>
            <person name="Nielsen L.P."/>
            <person name="Schramm A."/>
            <person name="Kjeldsen K.U."/>
        </authorList>
    </citation>
    <scope>NUCLEOTIDE SEQUENCE [LARGE SCALE GENOMIC DNA]</scope>
    <source>
        <strain evidence="1">MCF</strain>
    </source>
</reference>
<organism evidence="1 2">
    <name type="scientific">Candidatus Electrothrix aarhusensis</name>
    <dbReference type="NCBI Taxonomy" id="1859131"/>
    <lineage>
        <taxon>Bacteria</taxon>
        <taxon>Pseudomonadati</taxon>
        <taxon>Thermodesulfobacteriota</taxon>
        <taxon>Desulfobulbia</taxon>
        <taxon>Desulfobulbales</taxon>
        <taxon>Desulfobulbaceae</taxon>
        <taxon>Candidatus Electrothrix</taxon>
    </lineage>
</organism>
<comment type="caution">
    <text evidence="1">The sequence shown here is derived from an EMBL/GenBank/DDBJ whole genome shotgun (WGS) entry which is preliminary data.</text>
</comment>
<name>A0A3S3U943_9BACT</name>
<protein>
    <recommendedName>
        <fullName evidence="3">Type I restriction enzyme R protein N terminus (HSDR_N)</fullName>
    </recommendedName>
</protein>
<evidence type="ECO:0000313" key="1">
    <source>
        <dbReference type="EMBL" id="RWX44961.1"/>
    </source>
</evidence>
<keyword evidence="2" id="KW-1185">Reference proteome</keyword>
<evidence type="ECO:0008006" key="3">
    <source>
        <dbReference type="Google" id="ProtNLM"/>
    </source>
</evidence>
<sequence>MKKPIFKEGKKYTFRDYFYLPNPVEDIVAELGYSYSLKVLQLPTSESCNVESVNNLKRTYYNVLPKIFLNSETAKREFLIAPVLFKLAKETDSKINVEYPIDVSELLNGYLDYLIRYKQELIVIEAKKGDINKGFNQLAAELIAWDQYEEEGGNILYGVVTIGEMWVFSMLDRKNKKITRDMHNYTIPEDVEDIFRILVGIIESSV</sequence>
<dbReference type="Proteomes" id="UP000287853">
    <property type="component" value="Unassembled WGS sequence"/>
</dbReference>
<proteinExistence type="predicted"/>
<dbReference type="EMBL" id="MTKO01000085">
    <property type="protein sequence ID" value="RWX44961.1"/>
    <property type="molecule type" value="Genomic_DNA"/>
</dbReference>
<gene>
    <name evidence="1" type="ORF">H206_01152</name>
</gene>
<dbReference type="AlphaFoldDB" id="A0A3S3U943"/>
<evidence type="ECO:0000313" key="2">
    <source>
        <dbReference type="Proteomes" id="UP000287853"/>
    </source>
</evidence>